<geneLocation type="plasmid" evidence="1 2">
    <name>unnamed4</name>
</geneLocation>
<reference evidence="1" key="1">
    <citation type="submission" date="2022-04" db="EMBL/GenBank/DDBJ databases">
        <title>Hymenobacter sp. isolated from the air.</title>
        <authorList>
            <person name="Won M."/>
            <person name="Lee C.-M."/>
            <person name="Woen H.-Y."/>
            <person name="Kwon S.-W."/>
        </authorList>
    </citation>
    <scope>NUCLEOTIDE SEQUENCE</scope>
    <source>
        <strain evidence="1">5420S-77</strain>
        <plasmid evidence="1">unnamed4</plasmid>
    </source>
</reference>
<name>A0ABY4GEG1_9BACT</name>
<sequence length="75" mass="7572">MSPVQALLAVTATDSTGHAVSVVPETNQGGFFFETLGPGRHTLTFTPASGYTSPPARVVSVIGGVTTSVGVIAVR</sequence>
<keyword evidence="1" id="KW-0614">Plasmid</keyword>
<evidence type="ECO:0008006" key="3">
    <source>
        <dbReference type="Google" id="ProtNLM"/>
    </source>
</evidence>
<keyword evidence="2" id="KW-1185">Reference proteome</keyword>
<accession>A0ABY4GEG1</accession>
<gene>
    <name evidence="1" type="ORF">MUN86_27710</name>
</gene>
<evidence type="ECO:0000313" key="1">
    <source>
        <dbReference type="EMBL" id="UOQ69243.1"/>
    </source>
</evidence>
<dbReference type="Proteomes" id="UP000830401">
    <property type="component" value="Plasmid unnamed4"/>
</dbReference>
<organism evidence="1 2">
    <name type="scientific">Hymenobacter volaticus</name>
    <dbReference type="NCBI Taxonomy" id="2932254"/>
    <lineage>
        <taxon>Bacteria</taxon>
        <taxon>Pseudomonadati</taxon>
        <taxon>Bacteroidota</taxon>
        <taxon>Cytophagia</taxon>
        <taxon>Cytophagales</taxon>
        <taxon>Hymenobacteraceae</taxon>
        <taxon>Hymenobacter</taxon>
    </lineage>
</organism>
<evidence type="ECO:0000313" key="2">
    <source>
        <dbReference type="Proteomes" id="UP000830401"/>
    </source>
</evidence>
<dbReference type="RefSeq" id="WP_245126997.1">
    <property type="nucleotide sequence ID" value="NZ_CP095065.1"/>
</dbReference>
<protein>
    <recommendedName>
        <fullName evidence="3">Carboxypeptidase regulatory-like domain-containing protein</fullName>
    </recommendedName>
</protein>
<dbReference type="EMBL" id="CP095065">
    <property type="protein sequence ID" value="UOQ69243.1"/>
    <property type="molecule type" value="Genomic_DNA"/>
</dbReference>
<proteinExistence type="predicted"/>